<reference evidence="13" key="1">
    <citation type="submission" date="2021-01" db="EMBL/GenBank/DDBJ databases">
        <title>Whole genome shotgun sequence of Planosporangium mesophilum NBRC 109066.</title>
        <authorList>
            <person name="Komaki H."/>
            <person name="Tamura T."/>
        </authorList>
    </citation>
    <scope>NUCLEOTIDE SEQUENCE</scope>
    <source>
        <strain evidence="13">NBRC 109066</strain>
    </source>
</reference>
<keyword evidence="13" id="KW-0966">Cell projection</keyword>
<dbReference type="RefSeq" id="WP_168117968.1">
    <property type="nucleotide sequence ID" value="NZ_BOON01000067.1"/>
</dbReference>
<dbReference type="GO" id="GO:0009425">
    <property type="term" value="C:bacterial-type flagellum basal body"/>
    <property type="evidence" value="ECO:0007669"/>
    <property type="project" value="UniProtKB-SubCell"/>
</dbReference>
<keyword evidence="14" id="KW-1185">Reference proteome</keyword>
<dbReference type="GO" id="GO:0003774">
    <property type="term" value="F:cytoskeletal motor activity"/>
    <property type="evidence" value="ECO:0007669"/>
    <property type="project" value="InterPro"/>
</dbReference>
<protein>
    <recommendedName>
        <fullName evidence="4">Flagellar motor switch protein FliG</fullName>
    </recommendedName>
</protein>
<dbReference type="InterPro" id="IPR000090">
    <property type="entry name" value="Flg_Motor_Flig"/>
</dbReference>
<dbReference type="PRINTS" id="PR00954">
    <property type="entry name" value="FLGMOTORFLIG"/>
</dbReference>
<keyword evidence="13" id="KW-0282">Flagellum</keyword>
<dbReference type="Proteomes" id="UP000599074">
    <property type="component" value="Unassembled WGS sequence"/>
</dbReference>
<dbReference type="PANTHER" id="PTHR30534">
    <property type="entry name" value="FLAGELLAR MOTOR SWITCH PROTEIN FLIG"/>
    <property type="match status" value="1"/>
</dbReference>
<dbReference type="InterPro" id="IPR023087">
    <property type="entry name" value="Flg_Motor_Flig_C"/>
</dbReference>
<keyword evidence="5" id="KW-1003">Cell membrane</keyword>
<keyword evidence="6" id="KW-0145">Chemotaxis</keyword>
<dbReference type="Pfam" id="PF14842">
    <property type="entry name" value="FliG_N"/>
    <property type="match status" value="1"/>
</dbReference>
<feature type="domain" description="Flagellar motor switch protein FliG middle" evidence="11">
    <location>
        <begin position="118"/>
        <end position="191"/>
    </location>
</feature>
<dbReference type="InterPro" id="IPR011002">
    <property type="entry name" value="FliG_a-hlx"/>
</dbReference>
<dbReference type="GO" id="GO:0071973">
    <property type="term" value="P:bacterial-type flagellum-dependent cell motility"/>
    <property type="evidence" value="ECO:0007669"/>
    <property type="project" value="InterPro"/>
</dbReference>
<organism evidence="13 14">
    <name type="scientific">Planosporangium mesophilum</name>
    <dbReference type="NCBI Taxonomy" id="689768"/>
    <lineage>
        <taxon>Bacteria</taxon>
        <taxon>Bacillati</taxon>
        <taxon>Actinomycetota</taxon>
        <taxon>Actinomycetes</taxon>
        <taxon>Micromonosporales</taxon>
        <taxon>Micromonosporaceae</taxon>
        <taxon>Planosporangium</taxon>
    </lineage>
</organism>
<evidence type="ECO:0000259" key="10">
    <source>
        <dbReference type="Pfam" id="PF01706"/>
    </source>
</evidence>
<dbReference type="InterPro" id="IPR032779">
    <property type="entry name" value="FliG_M"/>
</dbReference>
<dbReference type="NCBIfam" id="TIGR00207">
    <property type="entry name" value="fliG"/>
    <property type="match status" value="1"/>
</dbReference>
<keyword evidence="8" id="KW-0472">Membrane</keyword>
<dbReference type="EMBL" id="BOON01000067">
    <property type="protein sequence ID" value="GII26168.1"/>
    <property type="molecule type" value="Genomic_DNA"/>
</dbReference>
<comment type="caution">
    <text evidence="13">The sequence shown here is derived from an EMBL/GenBank/DDBJ whole genome shotgun (WGS) entry which is preliminary data.</text>
</comment>
<name>A0A8J3TFV9_9ACTN</name>
<feature type="domain" description="Flagellar motor switch protein FliG N-terminal" evidence="12">
    <location>
        <begin position="8"/>
        <end position="104"/>
    </location>
</feature>
<evidence type="ECO:0000256" key="9">
    <source>
        <dbReference type="ARBA" id="ARBA00023143"/>
    </source>
</evidence>
<comment type="similarity">
    <text evidence="3">Belongs to the FliG family.</text>
</comment>
<keyword evidence="7" id="KW-0283">Flagellar rotation</keyword>
<evidence type="ECO:0000256" key="3">
    <source>
        <dbReference type="ARBA" id="ARBA00010299"/>
    </source>
</evidence>
<evidence type="ECO:0000256" key="4">
    <source>
        <dbReference type="ARBA" id="ARBA00021870"/>
    </source>
</evidence>
<evidence type="ECO:0000313" key="13">
    <source>
        <dbReference type="EMBL" id="GII26168.1"/>
    </source>
</evidence>
<evidence type="ECO:0000256" key="2">
    <source>
        <dbReference type="ARBA" id="ARBA00004413"/>
    </source>
</evidence>
<comment type="subcellular location">
    <subcellularLocation>
        <location evidence="1">Bacterial flagellum basal body</location>
    </subcellularLocation>
    <subcellularLocation>
        <location evidence="2">Cell membrane</location>
        <topology evidence="2">Peripheral membrane protein</topology>
        <orientation evidence="2">Cytoplasmic side</orientation>
    </subcellularLocation>
</comment>
<evidence type="ECO:0000313" key="14">
    <source>
        <dbReference type="Proteomes" id="UP000599074"/>
    </source>
</evidence>
<dbReference type="InterPro" id="IPR028263">
    <property type="entry name" value="FliG_N"/>
</dbReference>
<keyword evidence="13" id="KW-0969">Cilium</keyword>
<dbReference type="Pfam" id="PF01706">
    <property type="entry name" value="FliG_C"/>
    <property type="match status" value="1"/>
</dbReference>
<dbReference type="AlphaFoldDB" id="A0A8J3TFV9"/>
<keyword evidence="9" id="KW-0975">Bacterial flagellum</keyword>
<evidence type="ECO:0000256" key="6">
    <source>
        <dbReference type="ARBA" id="ARBA00022500"/>
    </source>
</evidence>
<accession>A0A8J3TFV9</accession>
<feature type="domain" description="Flagellar motor switch protein FliG C-terminal" evidence="10">
    <location>
        <begin position="222"/>
        <end position="328"/>
    </location>
</feature>
<evidence type="ECO:0000256" key="8">
    <source>
        <dbReference type="ARBA" id="ARBA00023136"/>
    </source>
</evidence>
<dbReference type="Gene3D" id="1.10.220.30">
    <property type="match status" value="3"/>
</dbReference>
<dbReference type="PANTHER" id="PTHR30534:SF0">
    <property type="entry name" value="FLAGELLAR MOTOR SWITCH PROTEIN FLIG"/>
    <property type="match status" value="1"/>
</dbReference>
<evidence type="ECO:0000256" key="5">
    <source>
        <dbReference type="ARBA" id="ARBA00022475"/>
    </source>
</evidence>
<sequence length="338" mass="37203">MTTETAQISGVRKAAIMLVQMGKEQSAKVLAQMREAEVEEITAEIMRLGTIDAATAGSVMDEFHNMAVANKYAHQGGMDYAKELLEASLGREAAEAVVNRLSAAFVEMPFGFLQKADPRQVLSFVQEEHPQTIALVLAHMPAVMASQILSGLAGELQADVAHRIAVMDRTSPDIIRQVEATLERKLSSVLQPSDLSAVGGLQPLVDIINRADRATERLILEGLAARDPELADEVRSKMFMFEDITSLDDRAVQLVLRQVETNDLATALKGVREDVRDKVTRNLSERAAENLLDEIEMLGAVRLRQVEESQAKIVQVIRTLEESGQIMIRRGDDDEFVA</sequence>
<dbReference type="Pfam" id="PF14841">
    <property type="entry name" value="FliG_M"/>
    <property type="match status" value="1"/>
</dbReference>
<evidence type="ECO:0000259" key="11">
    <source>
        <dbReference type="Pfam" id="PF14841"/>
    </source>
</evidence>
<gene>
    <name evidence="13" type="ORF">Pme01_57650</name>
</gene>
<dbReference type="PIRSF" id="PIRSF003161">
    <property type="entry name" value="FliG"/>
    <property type="match status" value="1"/>
</dbReference>
<dbReference type="GO" id="GO:0006935">
    <property type="term" value="P:chemotaxis"/>
    <property type="evidence" value="ECO:0007669"/>
    <property type="project" value="UniProtKB-KW"/>
</dbReference>
<dbReference type="GO" id="GO:0005886">
    <property type="term" value="C:plasma membrane"/>
    <property type="evidence" value="ECO:0007669"/>
    <property type="project" value="UniProtKB-SubCell"/>
</dbReference>
<evidence type="ECO:0000256" key="7">
    <source>
        <dbReference type="ARBA" id="ARBA00022779"/>
    </source>
</evidence>
<evidence type="ECO:0000256" key="1">
    <source>
        <dbReference type="ARBA" id="ARBA00004117"/>
    </source>
</evidence>
<proteinExistence type="inferred from homology"/>
<dbReference type="SUPFAM" id="SSF48029">
    <property type="entry name" value="FliG"/>
    <property type="match status" value="2"/>
</dbReference>
<evidence type="ECO:0000259" key="12">
    <source>
        <dbReference type="Pfam" id="PF14842"/>
    </source>
</evidence>